<evidence type="ECO:0000313" key="4">
    <source>
        <dbReference type="Proteomes" id="UP000231516"/>
    </source>
</evidence>
<feature type="transmembrane region" description="Helical" evidence="1">
    <location>
        <begin position="310"/>
        <end position="330"/>
    </location>
</feature>
<keyword evidence="1" id="KW-1133">Transmembrane helix</keyword>
<dbReference type="Proteomes" id="UP000231516">
    <property type="component" value="Unassembled WGS sequence"/>
</dbReference>
<comment type="caution">
    <text evidence="3">The sequence shown here is derived from an EMBL/GenBank/DDBJ whole genome shotgun (WGS) entry which is preliminary data.</text>
</comment>
<gene>
    <name evidence="3" type="ORF">BFP76_12635</name>
</gene>
<proteinExistence type="predicted"/>
<evidence type="ECO:0000256" key="1">
    <source>
        <dbReference type="SAM" id="Phobius"/>
    </source>
</evidence>
<dbReference type="InterPro" id="IPR036291">
    <property type="entry name" value="NAD(P)-bd_dom_sf"/>
</dbReference>
<dbReference type="Pfam" id="PF01370">
    <property type="entry name" value="Epimerase"/>
    <property type="match status" value="1"/>
</dbReference>
<dbReference type="AlphaFoldDB" id="A0A2G5KA04"/>
<sequence length="429" mass="46974">MTKVLVLGAYGLIGAEVFRAIVSAGYQAIGFGRNEFSANRVLPYAQWRFGDLQELLTADDWQTYLQDITHVVNCAGALQDGASTDLDLIHAKSITALADVCAKMDIGLIQISAVGANLDATTEFMRSKARGDIAIQQSATRYWIIRPGLVIAKSAFGGTQLIRMLASVPWVQPMALADSRIQITNVRDISQFVIHVLEEKVQANQVVDLVAHEKLTLADIVVQHRAWLGLKPAILTMNLPSRAISWVAKGADTLSRLGWRSPLRSTAIQVLSQGIIATPHNIQGVQSRSLRETLGEIPAYSEDRLAARMAILMPVAVAILSIFWLISGVIGMLRLEQAAIVLTDIGWTGWFARASVIFWAIFDIALGAGILIRRFAKLACVGMVCLSLFYLVATTIFVPHLWLDPLGPMIKVLPSIVLAMIVRVMLEER</sequence>
<feature type="transmembrane region" description="Helical" evidence="1">
    <location>
        <begin position="378"/>
        <end position="402"/>
    </location>
</feature>
<dbReference type="InterPro" id="IPR051207">
    <property type="entry name" value="ComplexI_NDUFA9_subunit"/>
</dbReference>
<evidence type="ECO:0000313" key="3">
    <source>
        <dbReference type="EMBL" id="PIB25843.1"/>
    </source>
</evidence>
<dbReference type="Pfam" id="PF13781">
    <property type="entry name" value="DoxX_3"/>
    <property type="match status" value="1"/>
</dbReference>
<dbReference type="GO" id="GO:0044877">
    <property type="term" value="F:protein-containing complex binding"/>
    <property type="evidence" value="ECO:0007669"/>
    <property type="project" value="TreeGrafter"/>
</dbReference>
<evidence type="ECO:0000259" key="2">
    <source>
        <dbReference type="Pfam" id="PF01370"/>
    </source>
</evidence>
<dbReference type="RefSeq" id="WP_099591583.1">
    <property type="nucleotide sequence ID" value="NZ_MDGM01000007.1"/>
</dbReference>
<keyword evidence="4" id="KW-1185">Reference proteome</keyword>
<feature type="domain" description="NAD-dependent epimerase/dehydratase" evidence="2">
    <location>
        <begin position="4"/>
        <end position="114"/>
    </location>
</feature>
<feature type="transmembrane region" description="Helical" evidence="1">
    <location>
        <begin position="408"/>
        <end position="426"/>
    </location>
</feature>
<dbReference type="PANTHER" id="PTHR12126:SF11">
    <property type="entry name" value="NADH DEHYDROGENASE [UBIQUINONE] 1 ALPHA SUBCOMPLEX SUBUNIT 9, MITOCHONDRIAL"/>
    <property type="match status" value="1"/>
</dbReference>
<name>A0A2G5KA04_9RHOB</name>
<dbReference type="PANTHER" id="PTHR12126">
    <property type="entry name" value="NADH-UBIQUINONE OXIDOREDUCTASE 39 KDA SUBUNIT-RELATED"/>
    <property type="match status" value="1"/>
</dbReference>
<dbReference type="InterPro" id="IPR025695">
    <property type="entry name" value="DoxX-like"/>
</dbReference>
<feature type="transmembrane region" description="Helical" evidence="1">
    <location>
        <begin position="350"/>
        <end position="371"/>
    </location>
</feature>
<reference evidence="3 4" key="1">
    <citation type="submission" date="2016-08" db="EMBL/GenBank/DDBJ databases">
        <title>Draft genome of Amylibacter sp. strain 4G11.</title>
        <authorList>
            <person name="Wong S.-K."/>
            <person name="Hamasaki K."/>
            <person name="Yoshizawa S."/>
        </authorList>
    </citation>
    <scope>NUCLEOTIDE SEQUENCE [LARGE SCALE GENOMIC DNA]</scope>
    <source>
        <strain evidence="3 4">4G11</strain>
    </source>
</reference>
<dbReference type="InterPro" id="IPR001509">
    <property type="entry name" value="Epimerase_deHydtase"/>
</dbReference>
<keyword evidence="1" id="KW-0812">Transmembrane</keyword>
<dbReference type="Gene3D" id="3.40.50.720">
    <property type="entry name" value="NAD(P)-binding Rossmann-like Domain"/>
    <property type="match status" value="1"/>
</dbReference>
<keyword evidence="1" id="KW-0472">Membrane</keyword>
<organism evidence="3 4">
    <name type="scientific">Paramylibacter kogurei</name>
    <dbReference type="NCBI Taxonomy" id="1889778"/>
    <lineage>
        <taxon>Bacteria</taxon>
        <taxon>Pseudomonadati</taxon>
        <taxon>Pseudomonadota</taxon>
        <taxon>Alphaproteobacteria</taxon>
        <taxon>Rhodobacterales</taxon>
        <taxon>Paracoccaceae</taxon>
        <taxon>Paramylibacter</taxon>
    </lineage>
</organism>
<accession>A0A2G5KA04</accession>
<dbReference type="SUPFAM" id="SSF51735">
    <property type="entry name" value="NAD(P)-binding Rossmann-fold domains"/>
    <property type="match status" value="1"/>
</dbReference>
<protein>
    <recommendedName>
        <fullName evidence="2">NAD-dependent epimerase/dehydratase domain-containing protein</fullName>
    </recommendedName>
</protein>
<dbReference type="EMBL" id="MDGM01000007">
    <property type="protein sequence ID" value="PIB25843.1"/>
    <property type="molecule type" value="Genomic_DNA"/>
</dbReference>